<keyword evidence="5" id="KW-1185">Reference proteome</keyword>
<dbReference type="InParanoid" id="A0A3Q7E960"/>
<reference evidence="4" key="1">
    <citation type="journal article" date="2012" name="Nature">
        <title>The tomato genome sequence provides insights into fleshy fruit evolution.</title>
        <authorList>
            <consortium name="Tomato Genome Consortium"/>
        </authorList>
    </citation>
    <scope>NUCLEOTIDE SEQUENCE [LARGE SCALE GENOMIC DNA]</scope>
    <source>
        <strain evidence="4">cv. Heinz 1706</strain>
    </source>
</reference>
<dbReference type="AlphaFoldDB" id="A0A3Q7E960"/>
<dbReference type="PANTHER" id="PTHR22952:SF446">
    <property type="entry name" value="ABSCISIC ACID-INSENSITIVE 5-LIKE PROTEIN 5-RELATED"/>
    <property type="match status" value="1"/>
</dbReference>
<dbReference type="GO" id="GO:0003700">
    <property type="term" value="F:DNA-binding transcription factor activity"/>
    <property type="evidence" value="ECO:0007669"/>
    <property type="project" value="InterPro"/>
</dbReference>
<dbReference type="GO" id="GO:0045893">
    <property type="term" value="P:positive regulation of DNA-templated transcription"/>
    <property type="evidence" value="ECO:0007669"/>
    <property type="project" value="InterPro"/>
</dbReference>
<dbReference type="STRING" id="4081.A0A3Q7E960"/>
<organism evidence="4">
    <name type="scientific">Solanum lycopersicum</name>
    <name type="common">Tomato</name>
    <name type="synonym">Lycopersicon esculentum</name>
    <dbReference type="NCBI Taxonomy" id="4081"/>
    <lineage>
        <taxon>Eukaryota</taxon>
        <taxon>Viridiplantae</taxon>
        <taxon>Streptophyta</taxon>
        <taxon>Embryophyta</taxon>
        <taxon>Tracheophyta</taxon>
        <taxon>Spermatophyta</taxon>
        <taxon>Magnoliopsida</taxon>
        <taxon>eudicotyledons</taxon>
        <taxon>Gunneridae</taxon>
        <taxon>Pentapetalae</taxon>
        <taxon>asterids</taxon>
        <taxon>lamiids</taxon>
        <taxon>Solanales</taxon>
        <taxon>Solanaceae</taxon>
        <taxon>Solanoideae</taxon>
        <taxon>Solaneae</taxon>
        <taxon>Solanum</taxon>
        <taxon>Solanum subgen. Lycopersicon</taxon>
    </lineage>
</organism>
<dbReference type="GO" id="GO:0003677">
    <property type="term" value="F:DNA binding"/>
    <property type="evidence" value="ECO:0007669"/>
    <property type="project" value="UniProtKB-KW"/>
</dbReference>
<protein>
    <submittedName>
        <fullName evidence="4">Uncharacterized protein</fullName>
    </submittedName>
</protein>
<dbReference type="Proteomes" id="UP000004994">
    <property type="component" value="Chromosome 1"/>
</dbReference>
<accession>A0A3Q7E960</accession>
<name>A0A3Q7E960_SOLLC</name>
<dbReference type="Gramene" id="Solyc01g008973.1.1">
    <property type="protein sequence ID" value="Solyc01g008973.1.1"/>
    <property type="gene ID" value="Solyc01g008973.1"/>
</dbReference>
<evidence type="ECO:0000256" key="3">
    <source>
        <dbReference type="ARBA" id="ARBA00023242"/>
    </source>
</evidence>
<evidence type="ECO:0000313" key="5">
    <source>
        <dbReference type="Proteomes" id="UP000004994"/>
    </source>
</evidence>
<evidence type="ECO:0000256" key="1">
    <source>
        <dbReference type="ARBA" id="ARBA00004123"/>
    </source>
</evidence>
<keyword evidence="3" id="KW-0539">Nucleus</keyword>
<evidence type="ECO:0000313" key="4">
    <source>
        <dbReference type="EnsemblPlants" id="Solyc01g008973.1.1"/>
    </source>
</evidence>
<dbReference type="EnsemblPlants" id="Solyc01g008973.1.1">
    <property type="protein sequence ID" value="Solyc01g008973.1.1"/>
    <property type="gene ID" value="Solyc01g008973.1"/>
</dbReference>
<dbReference type="PANTHER" id="PTHR22952">
    <property type="entry name" value="CAMP-RESPONSE ELEMENT BINDING PROTEIN-RELATED"/>
    <property type="match status" value="1"/>
</dbReference>
<proteinExistence type="predicted"/>
<dbReference type="GO" id="GO:0005634">
    <property type="term" value="C:nucleus"/>
    <property type="evidence" value="ECO:0000318"/>
    <property type="project" value="GO_Central"/>
</dbReference>
<evidence type="ECO:0000256" key="2">
    <source>
        <dbReference type="ARBA" id="ARBA00023125"/>
    </source>
</evidence>
<sequence length="168" mass="19189">MLLYSIFKIRVNTKAKPDPESERIMGRPHQHLQFTKRKKREKKTVSRFEQNTNTDTWDTHTISVFFFSLKIDSSSSSARQNSWFNLTLYEVENQLVDLGKPPGSMSFDEYSQVSSVWNADLIQTSGGNIDGTSTATSFQHQASLTLARVISSDTVDKVWGETYNKGRR</sequence>
<keyword evidence="2" id="KW-0238">DNA-binding</keyword>
<reference evidence="4" key="2">
    <citation type="submission" date="2019-01" db="UniProtKB">
        <authorList>
            <consortium name="EnsemblPlants"/>
        </authorList>
    </citation>
    <scope>IDENTIFICATION</scope>
    <source>
        <strain evidence="4">cv. Heinz 1706</strain>
    </source>
</reference>
<comment type="subcellular location">
    <subcellularLocation>
        <location evidence="1">Nucleus</location>
    </subcellularLocation>
</comment>
<dbReference type="InterPro" id="IPR043452">
    <property type="entry name" value="BZIP46-like"/>
</dbReference>